<accession>A0A1K0INM7</accession>
<gene>
    <name evidence="1" type="ORF">CNECB9_5060018</name>
</gene>
<name>A0A1K0INM7_CUPNE</name>
<reference evidence="1" key="1">
    <citation type="submission" date="2016-09" db="EMBL/GenBank/DDBJ databases">
        <authorList>
            <person name="Capua I."/>
            <person name="De Benedictis P."/>
            <person name="Joannis T."/>
            <person name="Lombin L.H."/>
            <person name="Cattoli G."/>
        </authorList>
    </citation>
    <scope>NUCLEOTIDE SEQUENCE</scope>
    <source>
        <strain evidence="1">B9</strain>
    </source>
</reference>
<organism evidence="1">
    <name type="scientific">Cupriavidus necator</name>
    <name type="common">Alcaligenes eutrophus</name>
    <name type="synonym">Ralstonia eutropha</name>
    <dbReference type="NCBI Taxonomy" id="106590"/>
    <lineage>
        <taxon>Bacteria</taxon>
        <taxon>Pseudomonadati</taxon>
        <taxon>Pseudomonadota</taxon>
        <taxon>Betaproteobacteria</taxon>
        <taxon>Burkholderiales</taxon>
        <taxon>Burkholderiaceae</taxon>
        <taxon>Cupriavidus</taxon>
    </lineage>
</organism>
<dbReference type="AlphaFoldDB" id="A0A1K0INM7"/>
<dbReference type="RefSeq" id="WP_340528932.1">
    <property type="nucleotide sequence ID" value="NZ_FMSH01000453.1"/>
</dbReference>
<sequence>MSDETFRRVQELQDAVEPIEAVAKRLGATSVATKLLEQSEAQRQLAKMADIGGAAKLAEISAVVQRMGATSVAAKLLEQSEAQRQTLAKLADIGGVATMLQEFECRLQFDSRMGEATRMALTGRMPEIGATISAAMDVQRRYAERFRLPKGLELRELAHEAMERANASVRAVFETEQRLQSAMEAMHSPWLHVGASLASATAFSEIVALGRALEQQPAFGRDLTEALRSGLGDWRDPLPLELDAIVDPVRRSEFYVERGFDTDLTDFTPVAFDESLQIAGLRNPVSAESDVEQDRAFARSEQAYNSLLHFEIRIRLYIEHAMLKAFGGDWMKRQLPPGMFDLWIEKRDKAVKAGQPEQTLISYADFTDYVRIIERKDNWNMVFKAVFRRVEDVRESFQRLYPVRISTMHARFLTRDDELLLIVETKRVLKAVGMP</sequence>
<protein>
    <submittedName>
        <fullName evidence="1">Uncharacterized protein</fullName>
    </submittedName>
</protein>
<proteinExistence type="predicted"/>
<dbReference type="EMBL" id="FMSH01000453">
    <property type="protein sequence ID" value="SCU91350.1"/>
    <property type="molecule type" value="Genomic_DNA"/>
</dbReference>
<evidence type="ECO:0000313" key="1">
    <source>
        <dbReference type="EMBL" id="SCU91350.1"/>
    </source>
</evidence>